<evidence type="ECO:0000313" key="7">
    <source>
        <dbReference type="EMBL" id="CAD7586009.1"/>
    </source>
</evidence>
<keyword evidence="2" id="KW-0964">Secreted</keyword>
<name>A0A7R9JN60_TIMGE</name>
<evidence type="ECO:0000259" key="5">
    <source>
        <dbReference type="Pfam" id="PF06448"/>
    </source>
</evidence>
<dbReference type="Pfam" id="PF06448">
    <property type="entry name" value="DUF1081"/>
    <property type="match status" value="1"/>
</dbReference>
<evidence type="ECO:0000256" key="3">
    <source>
        <dbReference type="ARBA" id="ARBA00023180"/>
    </source>
</evidence>
<dbReference type="EMBL" id="OE839178">
    <property type="protein sequence ID" value="CAD7586009.1"/>
    <property type="molecule type" value="Genomic_DNA"/>
</dbReference>
<evidence type="ECO:0000256" key="4">
    <source>
        <dbReference type="SAM" id="MobiDB-lite"/>
    </source>
</evidence>
<evidence type="ECO:0000259" key="6">
    <source>
        <dbReference type="Pfam" id="PF09172"/>
    </source>
</evidence>
<dbReference type="GO" id="GO:0005576">
    <property type="term" value="C:extracellular region"/>
    <property type="evidence" value="ECO:0007669"/>
    <property type="project" value="UniProtKB-SubCell"/>
</dbReference>
<evidence type="ECO:0000256" key="1">
    <source>
        <dbReference type="ARBA" id="ARBA00004613"/>
    </source>
</evidence>
<gene>
    <name evidence="7" type="ORF">TGEB3V08_LOCUS450</name>
</gene>
<keyword evidence="3" id="KW-0325">Glycoprotein</keyword>
<dbReference type="InterPro" id="IPR009454">
    <property type="entry name" value="Lipid_transpt_open_b-sht"/>
</dbReference>
<evidence type="ECO:0000256" key="2">
    <source>
        <dbReference type="ARBA" id="ARBA00022525"/>
    </source>
</evidence>
<dbReference type="InterPro" id="IPR015819">
    <property type="entry name" value="Lipid_transp_b-sht_shell"/>
</dbReference>
<dbReference type="InterPro" id="IPR015255">
    <property type="entry name" value="Vitellinogen_open_b-sht"/>
</dbReference>
<feature type="region of interest" description="Disordered" evidence="4">
    <location>
        <begin position="806"/>
        <end position="833"/>
    </location>
</feature>
<dbReference type="PANTHER" id="PTHR23345:SF15">
    <property type="entry name" value="VITELLOGENIN 1-RELATED"/>
    <property type="match status" value="1"/>
</dbReference>
<dbReference type="SUPFAM" id="SSF56968">
    <property type="entry name" value="Lipovitellin-phosvitin complex, beta-sheet shell regions"/>
    <property type="match status" value="1"/>
</dbReference>
<dbReference type="Pfam" id="PF09172">
    <property type="entry name" value="Vit_open_b-sht"/>
    <property type="match status" value="1"/>
</dbReference>
<proteinExistence type="predicted"/>
<protein>
    <submittedName>
        <fullName evidence="7">Uncharacterized protein</fullName>
    </submittedName>
</protein>
<sequence>MDTKATYFLRSRKNIRTYRMTHNRFLHKESTSLTLHHRHKGLDTAITAAGGDAGAAIYPPGFVPTIIPPLVYGRQYRNGGDGGRSFQREFNYKKSVLFLDTKYVVPTGSGLPICLNAVGTAAVNLQLAGFLKAENFSQSFDLDMEAKIRPRSELIVMKDDEEERQTGITQGRLDEHLCSNQTIDQTLGLKFCAHFQFPNASLITNSSTFILNGPTRFAVSLEKADPTAKKYLLEYKWETTKIDTSGTWISGHTFTARGSYQDKSTAKTISHILKLQVLSPSFSEVVISCKLLNSDLEFRTDLQADYKNERYSLMLKHMTPSAEEIQTYIDLRYKGAVYTFTSSVSLRESRQVLLEFHLDEQRDVHIALRDLNKPNQKEAGIEIKWDANRDPGQKFAASVEFARSAPWNYDSGFMVSYPGRTVKGGLVLVAVDSNYTSLVHLEWSPVDVVNLKAMVIFKHDQVMELTARSELLTPFENWKRTSLSGGVWHKGNMLRANGSIFWQDNQNIAIDLFGNYSITNTDFKVELNASMISTIPQVSSVRGSFSHKQNPKGIDTNIYLQYKPDRTIALQSVWNLAKDDKYTNITGQASLISPFNGYRKGVMKSALSFTNQWDIRGMSDVDIDRRKYTLSIEGHLKEFSNSILTFNITTPVPDFKFINGRFGYSELRRHLVAEISSPIGATGIEILLSYNTFTNFDIKLSVATPLEFLRRGIFIGKLKEDNVDFRIGWNSIMLGFSGVWHFREWTDFEYSYKLYTPLSGFEENGVILKLKYTNGFNIELDISAQATDTKFGLRIIGEPKPRMFQDISINSQKTEPEDKKNEEEEYEEYDYDEDENENSISWRGLIELDTFLYPTMKGNLEIDENGALYTIVGSMVLPDGTAELYDEFTFVAGLLLKYTKDVLGVESETQVQNILFKFYSPLEALHIIALNATMETQESHYNGNVTLEAKDSLVTLIVNYKREENYLNAMAGLSMDTPVFQIQPFEVSFLKDERQKEKTLAFNFIPKDVKAKNVQTSLPSVKFLNANVKMINEDPWNCTVYFSANSSIPDYQKIILGLEYLFGTNADLALPSTRNMRAKLSLKLPSPQPEVHVIEGKLEYLKDFSQMSQMLQYTTLNSRDMYITSGEGSITKGSIDGWCKFEWGKNQLKTINNILNVTRHDKLVDVTYRLETPRYKEDTLVTKVFYDYIEKYHKIRAQLYSPSSQYITGGEIDYNSFSNMNGTVNTTTPFEALPYTGINFETVTQSLRNKRFVEVFWPNNTAFLDSEYTYKTKDINTHIVGAVLIELPITTRHIGKMDYEYKLANALVVLSSTAEDGEIEKEKREQHIELDMAYPRRDFSMKGYYQILNNSLSSEIAIMWDKQNVTKKSIGASIDWKRISLYPNKQHAVLSIKHPSFKRDVTFNANYLSGDKEFVDVASEVVYSTENNKKLRLSGKLLDNSQSLFKQYDYELLGNHPATR</sequence>
<comment type="subcellular location">
    <subcellularLocation>
        <location evidence="1">Secreted</location>
    </subcellularLocation>
</comment>
<dbReference type="GO" id="GO:0005319">
    <property type="term" value="F:lipid transporter activity"/>
    <property type="evidence" value="ECO:0007669"/>
    <property type="project" value="InterPro"/>
</dbReference>
<feature type="domain" description="Vitellinogen open beta-sheet" evidence="6">
    <location>
        <begin position="88"/>
        <end position="150"/>
    </location>
</feature>
<feature type="compositionally biased region" description="Acidic residues" evidence="4">
    <location>
        <begin position="823"/>
        <end position="833"/>
    </location>
</feature>
<dbReference type="InterPro" id="IPR050733">
    <property type="entry name" value="Vitellogenin/Apolipophorin"/>
</dbReference>
<reference evidence="7" key="1">
    <citation type="submission" date="2020-11" db="EMBL/GenBank/DDBJ databases">
        <authorList>
            <person name="Tran Van P."/>
        </authorList>
    </citation>
    <scope>NUCLEOTIDE SEQUENCE</scope>
</reference>
<dbReference type="PANTHER" id="PTHR23345">
    <property type="entry name" value="VITELLOGENIN-RELATED"/>
    <property type="match status" value="1"/>
</dbReference>
<organism evidence="7">
    <name type="scientific">Timema genevievae</name>
    <name type="common">Walking stick</name>
    <dbReference type="NCBI Taxonomy" id="629358"/>
    <lineage>
        <taxon>Eukaryota</taxon>
        <taxon>Metazoa</taxon>
        <taxon>Ecdysozoa</taxon>
        <taxon>Arthropoda</taxon>
        <taxon>Hexapoda</taxon>
        <taxon>Insecta</taxon>
        <taxon>Pterygota</taxon>
        <taxon>Neoptera</taxon>
        <taxon>Polyneoptera</taxon>
        <taxon>Phasmatodea</taxon>
        <taxon>Timematodea</taxon>
        <taxon>Timematoidea</taxon>
        <taxon>Timematidae</taxon>
        <taxon>Timema</taxon>
    </lineage>
</organism>
<feature type="domain" description="Lipid transport open beta-sheet" evidence="5">
    <location>
        <begin position="175"/>
        <end position="241"/>
    </location>
</feature>
<accession>A0A7R9JN60</accession>